<evidence type="ECO:0000256" key="7">
    <source>
        <dbReference type="ARBA" id="ARBA00023303"/>
    </source>
</evidence>
<dbReference type="InterPro" id="IPR000595">
    <property type="entry name" value="cNMP-bd_dom"/>
</dbReference>
<feature type="compositionally biased region" description="Basic and acidic residues" evidence="8">
    <location>
        <begin position="15"/>
        <end position="25"/>
    </location>
</feature>
<dbReference type="InterPro" id="IPR003938">
    <property type="entry name" value="K_chnl_volt-dep_EAG/ELK/ERG"/>
</dbReference>
<evidence type="ECO:0000256" key="4">
    <source>
        <dbReference type="ARBA" id="ARBA00022989"/>
    </source>
</evidence>
<dbReference type="PRINTS" id="PR01463">
    <property type="entry name" value="EAGCHANLFMLY"/>
</dbReference>
<gene>
    <name evidence="11" type="ORF">FOZ60_011990</name>
</gene>
<dbReference type="PANTHER" id="PTHR47823">
    <property type="entry name" value="ION_TRANS DOMAIN-CONTAINING PROTEIN"/>
    <property type="match status" value="1"/>
</dbReference>
<reference evidence="11 12" key="1">
    <citation type="submission" date="2020-04" db="EMBL/GenBank/DDBJ databases">
        <title>Perkinsus olseni comparative genomics.</title>
        <authorList>
            <person name="Bogema D.R."/>
        </authorList>
    </citation>
    <scope>NUCLEOTIDE SEQUENCE [LARGE SCALE GENOMIC DNA]</scope>
    <source>
        <strain evidence="11">00978-12</strain>
    </source>
</reference>
<feature type="transmembrane region" description="Helical" evidence="9">
    <location>
        <begin position="424"/>
        <end position="443"/>
    </location>
</feature>
<evidence type="ECO:0000256" key="1">
    <source>
        <dbReference type="ARBA" id="ARBA00004141"/>
    </source>
</evidence>
<evidence type="ECO:0000256" key="5">
    <source>
        <dbReference type="ARBA" id="ARBA00023065"/>
    </source>
</evidence>
<evidence type="ECO:0000256" key="9">
    <source>
        <dbReference type="SAM" id="Phobius"/>
    </source>
</evidence>
<dbReference type="Pfam" id="PF00520">
    <property type="entry name" value="Ion_trans"/>
    <property type="match status" value="1"/>
</dbReference>
<keyword evidence="4 9" id="KW-1133">Transmembrane helix</keyword>
<comment type="subcellular location">
    <subcellularLocation>
        <location evidence="1">Membrane</location>
        <topology evidence="1">Multi-pass membrane protein</topology>
    </subcellularLocation>
</comment>
<feature type="compositionally biased region" description="Basic residues" evidence="8">
    <location>
        <begin position="123"/>
        <end position="134"/>
    </location>
</feature>
<evidence type="ECO:0000256" key="6">
    <source>
        <dbReference type="ARBA" id="ARBA00023136"/>
    </source>
</evidence>
<keyword evidence="2" id="KW-0813">Transport</keyword>
<dbReference type="CDD" id="cd00038">
    <property type="entry name" value="CAP_ED"/>
    <property type="match status" value="1"/>
</dbReference>
<dbReference type="Gene3D" id="1.10.287.70">
    <property type="match status" value="1"/>
</dbReference>
<feature type="domain" description="Cyclic nucleotide-binding" evidence="10">
    <location>
        <begin position="594"/>
        <end position="670"/>
    </location>
</feature>
<evidence type="ECO:0000313" key="11">
    <source>
        <dbReference type="EMBL" id="KAF4681515.1"/>
    </source>
</evidence>
<dbReference type="Gene3D" id="2.60.120.10">
    <property type="entry name" value="Jelly Rolls"/>
    <property type="match status" value="1"/>
</dbReference>
<keyword evidence="3 9" id="KW-0812">Transmembrane</keyword>
<accession>A0A7J6NCA5</accession>
<feature type="transmembrane region" description="Helical" evidence="9">
    <location>
        <begin position="288"/>
        <end position="311"/>
    </location>
</feature>
<dbReference type="PROSITE" id="PS50042">
    <property type="entry name" value="CNMP_BINDING_3"/>
    <property type="match status" value="1"/>
</dbReference>
<feature type="region of interest" description="Disordered" evidence="8">
    <location>
        <begin position="1"/>
        <end position="31"/>
    </location>
</feature>
<keyword evidence="7" id="KW-0407">Ion channel</keyword>
<dbReference type="InterPro" id="IPR005821">
    <property type="entry name" value="Ion_trans_dom"/>
</dbReference>
<feature type="compositionally biased region" description="Basic and acidic residues" evidence="8">
    <location>
        <begin position="135"/>
        <end position="144"/>
    </location>
</feature>
<dbReference type="PANTHER" id="PTHR47823:SF9">
    <property type="entry name" value="CHROMOSOME UNDETERMINED SCAFFOLD_10, WHOLE GENOME SHOTGUN SEQUENCE"/>
    <property type="match status" value="1"/>
</dbReference>
<feature type="compositionally biased region" description="Basic and acidic residues" evidence="8">
    <location>
        <begin position="758"/>
        <end position="772"/>
    </location>
</feature>
<dbReference type="Proteomes" id="UP000541610">
    <property type="component" value="Unassembled WGS sequence"/>
</dbReference>
<dbReference type="OrthoDB" id="422349at2759"/>
<dbReference type="InterPro" id="IPR014710">
    <property type="entry name" value="RmlC-like_jellyroll"/>
</dbReference>
<feature type="region of interest" description="Disordered" evidence="8">
    <location>
        <begin position="93"/>
        <end position="184"/>
    </location>
</feature>
<evidence type="ECO:0000256" key="2">
    <source>
        <dbReference type="ARBA" id="ARBA00022448"/>
    </source>
</evidence>
<feature type="transmembrane region" description="Helical" evidence="9">
    <location>
        <begin position="251"/>
        <end position="268"/>
    </location>
</feature>
<feature type="transmembrane region" description="Helical" evidence="9">
    <location>
        <begin position="455"/>
        <end position="481"/>
    </location>
</feature>
<feature type="region of interest" description="Disordered" evidence="8">
    <location>
        <begin position="758"/>
        <end position="787"/>
    </location>
</feature>
<dbReference type="InterPro" id="IPR018490">
    <property type="entry name" value="cNMP-bd_dom_sf"/>
</dbReference>
<dbReference type="EMBL" id="JABANP010000509">
    <property type="protein sequence ID" value="KAF4681515.1"/>
    <property type="molecule type" value="Genomic_DNA"/>
</dbReference>
<dbReference type="SUPFAM" id="SSF81324">
    <property type="entry name" value="Voltage-gated potassium channels"/>
    <property type="match status" value="1"/>
</dbReference>
<name>A0A7J6NCA5_PEROL</name>
<dbReference type="GO" id="GO:0016020">
    <property type="term" value="C:membrane"/>
    <property type="evidence" value="ECO:0007669"/>
    <property type="project" value="UniProtKB-SubCell"/>
</dbReference>
<feature type="transmembrane region" description="Helical" evidence="9">
    <location>
        <begin position="360"/>
        <end position="381"/>
    </location>
</feature>
<dbReference type="Pfam" id="PF00027">
    <property type="entry name" value="cNMP_binding"/>
    <property type="match status" value="1"/>
</dbReference>
<keyword evidence="6 9" id="KW-0472">Membrane</keyword>
<organism evidence="11 12">
    <name type="scientific">Perkinsus olseni</name>
    <name type="common">Perkinsus atlanticus</name>
    <dbReference type="NCBI Taxonomy" id="32597"/>
    <lineage>
        <taxon>Eukaryota</taxon>
        <taxon>Sar</taxon>
        <taxon>Alveolata</taxon>
        <taxon>Perkinsozoa</taxon>
        <taxon>Perkinsea</taxon>
        <taxon>Perkinsida</taxon>
        <taxon>Perkinsidae</taxon>
        <taxon>Perkinsus</taxon>
    </lineage>
</organism>
<proteinExistence type="predicted"/>
<evidence type="ECO:0000256" key="8">
    <source>
        <dbReference type="SAM" id="MobiDB-lite"/>
    </source>
</evidence>
<protein>
    <recommendedName>
        <fullName evidence="10">Cyclic nucleotide-binding domain-containing protein</fullName>
    </recommendedName>
</protein>
<evidence type="ECO:0000259" key="10">
    <source>
        <dbReference type="PROSITE" id="PS50042"/>
    </source>
</evidence>
<dbReference type="SUPFAM" id="SSF51206">
    <property type="entry name" value="cAMP-binding domain-like"/>
    <property type="match status" value="1"/>
</dbReference>
<evidence type="ECO:0000313" key="12">
    <source>
        <dbReference type="Proteomes" id="UP000541610"/>
    </source>
</evidence>
<feature type="compositionally biased region" description="Polar residues" evidence="8">
    <location>
        <begin position="160"/>
        <end position="175"/>
    </location>
</feature>
<dbReference type="GO" id="GO:0005249">
    <property type="term" value="F:voltage-gated potassium channel activity"/>
    <property type="evidence" value="ECO:0007669"/>
    <property type="project" value="InterPro"/>
</dbReference>
<keyword evidence="5" id="KW-0406">Ion transport</keyword>
<evidence type="ECO:0000256" key="3">
    <source>
        <dbReference type="ARBA" id="ARBA00022692"/>
    </source>
</evidence>
<comment type="caution">
    <text evidence="11">The sequence shown here is derived from an EMBL/GenBank/DDBJ whole genome shotgun (WGS) entry which is preliminary data.</text>
</comment>
<feature type="transmembrane region" description="Helical" evidence="9">
    <location>
        <begin position="213"/>
        <end position="231"/>
    </location>
</feature>
<dbReference type="AlphaFoldDB" id="A0A7J6NCA5"/>
<sequence>MTADVDVSPVSFVHDNLDNSREHQQQHPQRRLLSEGAADTDDVYDLRNQFSVDRLSRRDLELISPPASMCSVNGTTRAHTRFFDNLVTAAPSEANADAVPQPVAETRRTSDVNRTVKQAKVAMKNRRRRKRKNRVREYSDRPDSVLEPSLRDDEDDIATTPGSDENRISSASTGESPHRRSSTRGCCRSMSGCFNPNNDCMPWLPILSPEKKWYIRIWIPLIFTALMYTATLETFRLCFLTAEDSRTFWEVTTILVDIIFVVDLLLNFRLMYQRSDDGMLEQRGNRIFYHYLCTWFIFDLLACLPLIAAAVPDFDTDSTGFNAIRLLRLLRLIRLFKVLQHRALLSGVFHRFLSEAWAEFALFGVFLATAIHVIACIWYLIARAEDFSQRSWPRRQLSSFDETCDDLQYLDTEELIDQCIRPLGVRYVASVYWVVTTVTTVGYGDITPNTPAEYVFAMAIMCLGVAVYAQIISRVANILALRDKSRKLRNQRLSHLVEFCSNAEIDLKLIKDLNDLMLAHSETDTSLNPQQVATIMGTFPMEVRTKLAYSMHGGRHLSLDIFSDSRNKNALICHLAPLLQRVVKSPVDEKNGLIWKVGDIADQVVFVVRGQVGVEAPSDSAQDEAKGDGPRPPLWFYKEGSYFGEVELFCQEHRQFNVRAYSDAELFALDAAALFQTFCAFPHLLMSMQRDATEKLKYFCVHPRLHAEQFRASLKTRRNLVAHHRTARGISDVSDLAIHREKIDTSGVLSYHREFSRGSSHHKDTKLGKSDLMDESDDSASPYENSSKLAKQQESLLRLVKDDLLPAIDDMELKLRTILYYLLSKGQCLSGWTDLTVAV</sequence>